<dbReference type="AlphaFoldDB" id="A0AAV9X5X9"/>
<name>A0AAV9X5X9_9PEZI</name>
<evidence type="ECO:0000256" key="1">
    <source>
        <dbReference type="ARBA" id="ARBA00023242"/>
    </source>
</evidence>
<keyword evidence="1" id="KW-0539">Nucleus</keyword>
<dbReference type="InterPro" id="IPR001138">
    <property type="entry name" value="Zn2Cys6_DnaBD"/>
</dbReference>
<dbReference type="EMBL" id="JAVHJO010000010">
    <property type="protein sequence ID" value="KAK6535687.1"/>
    <property type="molecule type" value="Genomic_DNA"/>
</dbReference>
<dbReference type="PROSITE" id="PS50048">
    <property type="entry name" value="ZN2_CY6_FUNGAL_2"/>
    <property type="match status" value="1"/>
</dbReference>
<evidence type="ECO:0000313" key="3">
    <source>
        <dbReference type="EMBL" id="KAK6535687.1"/>
    </source>
</evidence>
<feature type="domain" description="Zn(2)-C6 fungal-type" evidence="2">
    <location>
        <begin position="7"/>
        <end position="42"/>
    </location>
</feature>
<protein>
    <recommendedName>
        <fullName evidence="2">Zn(2)-C6 fungal-type domain-containing protein</fullName>
    </recommendedName>
</protein>
<dbReference type="GO" id="GO:0008270">
    <property type="term" value="F:zinc ion binding"/>
    <property type="evidence" value="ECO:0007669"/>
    <property type="project" value="InterPro"/>
</dbReference>
<reference evidence="3 4" key="1">
    <citation type="submission" date="2019-10" db="EMBL/GenBank/DDBJ databases">
        <authorList>
            <person name="Palmer J.M."/>
        </authorList>
    </citation>
    <scope>NUCLEOTIDE SEQUENCE [LARGE SCALE GENOMIC DNA]</scope>
    <source>
        <strain evidence="3 4">TWF694</strain>
    </source>
</reference>
<comment type="caution">
    <text evidence="3">The sequence shown here is derived from an EMBL/GenBank/DDBJ whole genome shotgun (WGS) entry which is preliminary data.</text>
</comment>
<dbReference type="GO" id="GO:0000981">
    <property type="term" value="F:DNA-binding transcription factor activity, RNA polymerase II-specific"/>
    <property type="evidence" value="ECO:0007669"/>
    <property type="project" value="InterPro"/>
</dbReference>
<organism evidence="3 4">
    <name type="scientific">Orbilia ellipsospora</name>
    <dbReference type="NCBI Taxonomy" id="2528407"/>
    <lineage>
        <taxon>Eukaryota</taxon>
        <taxon>Fungi</taxon>
        <taxon>Dikarya</taxon>
        <taxon>Ascomycota</taxon>
        <taxon>Pezizomycotina</taxon>
        <taxon>Orbiliomycetes</taxon>
        <taxon>Orbiliales</taxon>
        <taxon>Orbiliaceae</taxon>
        <taxon>Orbilia</taxon>
    </lineage>
</organism>
<proteinExistence type="predicted"/>
<evidence type="ECO:0000313" key="4">
    <source>
        <dbReference type="Proteomes" id="UP001365542"/>
    </source>
</evidence>
<evidence type="ECO:0000259" key="2">
    <source>
        <dbReference type="PROSITE" id="PS50048"/>
    </source>
</evidence>
<gene>
    <name evidence="3" type="ORF">TWF694_002137</name>
</gene>
<accession>A0AAV9X5X9</accession>
<keyword evidence="4" id="KW-1185">Reference proteome</keyword>
<sequence>MPKEVLMCVQCRRNKKCCTPKNRQWPGRRCDRCVRYNFKCSANSLRNDETENAEKGRKNGRQRLIKEILMDLDYIQYLRSALLDTQPSDPDHGRWNNIQAEFLLRVPIRRMVESMFTELKKEAQDIRNSLFMGRRIFEARAIEEMLHHDPSWEASFPIIPLRMIPTSKDSIEAQTWMSSHPLWDLDCGRIFSLVKRFQEESDASNFDHCELIGTGPDDRRSLNLFLEARRVQMRVVNKYITPAVIRDWEQTAGVENIKHLLLSLDPIDLRAVRCLNDEQTVEYMTETNLLSTTLPSLTGRDVFRVAIYEKTAGENPLTRQFFSKRQQYRRMLDELYPGLPSIDRSTETDDDLLHVVVSPGNIWAPKAHPLVPEEQTMEVYPSVELNALATVAAYGHAMEVRRILRAHPTQASFRAMISDGAFLVFSGKRDRVHEFPKEFSVFHLAAWNGKADCLRALFASRAVTFANLGWRDVVDLYAIAVKRRDLATIEELEKLSRSMFDSLGRPNAHNFVVIWSLAVEHSSHSILECMLKGPWFETVERLGNLVPLILNRADYWRYISDHWEGVVPQELSDEMNLVSSCTQILVVWYGPELVTGVTQETQLLLSTLVNMAALQTSHKTNAV</sequence>
<dbReference type="Proteomes" id="UP001365542">
    <property type="component" value="Unassembled WGS sequence"/>
</dbReference>